<dbReference type="Proteomes" id="UP000005876">
    <property type="component" value="Chromosome"/>
</dbReference>
<protein>
    <submittedName>
        <fullName evidence="1">Uncharacterized protein</fullName>
    </submittedName>
</protein>
<evidence type="ECO:0000313" key="2">
    <source>
        <dbReference type="Proteomes" id="UP000005876"/>
    </source>
</evidence>
<gene>
    <name evidence="1" type="ordered locus">HPL003_08715</name>
</gene>
<reference evidence="2" key="1">
    <citation type="submission" date="2011-11" db="EMBL/GenBank/DDBJ databases">
        <title>Complete sequence of Paenibacillus terrae HPL-003.</title>
        <authorList>
            <person name="Shin S.H."/>
            <person name="Kim S."/>
            <person name="Kim J.Y."/>
        </authorList>
    </citation>
    <scope>NUCLEOTIDE SEQUENCE [LARGE SCALE GENOMIC DNA]</scope>
    <source>
        <strain evidence="2">HPL-003</strain>
    </source>
</reference>
<dbReference type="HOGENOM" id="CLU_3120711_0_0_9"/>
<evidence type="ECO:0000313" key="1">
    <source>
        <dbReference type="EMBL" id="AET58506.1"/>
    </source>
</evidence>
<reference key="2">
    <citation type="submission" date="2011-11" db="EMBL/GenBank/DDBJ databases">
        <authorList>
            <person name="Shin S.H."/>
            <person name="Kim S."/>
            <person name="Kim J.Y."/>
        </authorList>
    </citation>
    <scope>NUCLEOTIDE SEQUENCE</scope>
    <source>
        <strain>HPL-003</strain>
    </source>
</reference>
<sequence>MGHNAEKIEGNWRMVDKDYAKKILIYVLSKNITHDIDLKTKLIQRRSMKF</sequence>
<proteinExistence type="predicted"/>
<dbReference type="AlphaFoldDB" id="G7VYH8"/>
<dbReference type="STRING" id="985665.HPL003_08715"/>
<name>G7VYH8_PAETH</name>
<accession>G7VYH8</accession>
<dbReference type="KEGG" id="pta:HPL003_08715"/>
<reference evidence="1 2" key="3">
    <citation type="journal article" date="2012" name="J. Bacteriol.">
        <title>Genome Sequence of Paenibacillus terrae HPL-003, a Xylanase-Producing Bacterium Isolated from Soil Found in Forest Residue.</title>
        <authorList>
            <person name="Shin S.H."/>
            <person name="Kim S."/>
            <person name="Kim J.Y."/>
            <person name="Song H.Y."/>
            <person name="Cho S.J."/>
            <person name="Kim D.R."/>
            <person name="Lee K.I."/>
            <person name="Lim H.K."/>
            <person name="Park N.J."/>
            <person name="Hwang I.T."/>
            <person name="Yang K.S."/>
        </authorList>
    </citation>
    <scope>NUCLEOTIDE SEQUENCE [LARGE SCALE GENOMIC DNA]</scope>
    <source>
        <strain evidence="1 2">HPL-003</strain>
    </source>
</reference>
<dbReference type="EMBL" id="CP003107">
    <property type="protein sequence ID" value="AET58506.1"/>
    <property type="molecule type" value="Genomic_DNA"/>
</dbReference>
<organism evidence="1 2">
    <name type="scientific">Paenibacillus terrae (strain HPL-003)</name>
    <dbReference type="NCBI Taxonomy" id="985665"/>
    <lineage>
        <taxon>Bacteria</taxon>
        <taxon>Bacillati</taxon>
        <taxon>Bacillota</taxon>
        <taxon>Bacilli</taxon>
        <taxon>Bacillales</taxon>
        <taxon>Paenibacillaceae</taxon>
        <taxon>Paenibacillus</taxon>
    </lineage>
</organism>